<sequence>MWDMSIVAWVRIEPDQSAVLRNVRVWSGDAECEDEEPSLYSGPATWEWDGGFTMTLPDGRGVTVWPSVWLGDQVWSKVAVLTCGPESSDDRVMFLVCGGPDGQIEDPVDG</sequence>
<dbReference type="AlphaFoldDB" id="A0A510UXR0"/>
<evidence type="ECO:0000313" key="2">
    <source>
        <dbReference type="Proteomes" id="UP000321386"/>
    </source>
</evidence>
<gene>
    <name evidence="1" type="ORF">CPE01_32050</name>
</gene>
<reference evidence="1 2" key="1">
    <citation type="submission" date="2019-07" db="EMBL/GenBank/DDBJ databases">
        <title>Whole genome shotgun sequence of Cellulomonas persica NBRC 101101.</title>
        <authorList>
            <person name="Hosoyama A."/>
            <person name="Uohara A."/>
            <person name="Ohji S."/>
            <person name="Ichikawa N."/>
        </authorList>
    </citation>
    <scope>NUCLEOTIDE SEQUENCE [LARGE SCALE GENOMIC DNA]</scope>
    <source>
        <strain evidence="1 2">NBRC 101101</strain>
    </source>
</reference>
<keyword evidence="2" id="KW-1185">Reference proteome</keyword>
<protein>
    <submittedName>
        <fullName evidence="1">Uncharacterized protein</fullName>
    </submittedName>
</protein>
<dbReference type="Proteomes" id="UP000321386">
    <property type="component" value="Unassembled WGS sequence"/>
</dbReference>
<evidence type="ECO:0000313" key="1">
    <source>
        <dbReference type="EMBL" id="GEK19472.1"/>
    </source>
</evidence>
<name>A0A510UXR0_9CELL</name>
<organism evidence="1 2">
    <name type="scientific">Cellulomonas persica</name>
    <dbReference type="NCBI Taxonomy" id="76861"/>
    <lineage>
        <taxon>Bacteria</taxon>
        <taxon>Bacillati</taxon>
        <taxon>Actinomycetota</taxon>
        <taxon>Actinomycetes</taxon>
        <taxon>Micrococcales</taxon>
        <taxon>Cellulomonadaceae</taxon>
        <taxon>Cellulomonas</taxon>
    </lineage>
</organism>
<proteinExistence type="predicted"/>
<accession>A0A510UXR0</accession>
<dbReference type="EMBL" id="BJUA01000037">
    <property type="protein sequence ID" value="GEK19472.1"/>
    <property type="molecule type" value="Genomic_DNA"/>
</dbReference>
<comment type="caution">
    <text evidence="1">The sequence shown here is derived from an EMBL/GenBank/DDBJ whole genome shotgun (WGS) entry which is preliminary data.</text>
</comment>